<dbReference type="AlphaFoldDB" id="A0A951UR70"/>
<reference evidence="2" key="1">
    <citation type="submission" date="2021-05" db="EMBL/GenBank/DDBJ databases">
        <authorList>
            <person name="Pietrasiak N."/>
            <person name="Ward R."/>
            <person name="Stajich J.E."/>
            <person name="Kurbessoian T."/>
        </authorList>
    </citation>
    <scope>NUCLEOTIDE SEQUENCE</scope>
    <source>
        <strain evidence="2">UHER 2000/2452</strain>
    </source>
</reference>
<evidence type="ECO:0000313" key="2">
    <source>
        <dbReference type="EMBL" id="MBW4661208.1"/>
    </source>
</evidence>
<dbReference type="Pfam" id="PF01381">
    <property type="entry name" value="HTH_3"/>
    <property type="match status" value="1"/>
</dbReference>
<evidence type="ECO:0000313" key="3">
    <source>
        <dbReference type="Proteomes" id="UP000757435"/>
    </source>
</evidence>
<dbReference type="SMART" id="SM00530">
    <property type="entry name" value="HTH_XRE"/>
    <property type="match status" value="1"/>
</dbReference>
<proteinExistence type="predicted"/>
<organism evidence="2 3">
    <name type="scientific">Drouetiella hepatica Uher 2000/2452</name>
    <dbReference type="NCBI Taxonomy" id="904376"/>
    <lineage>
        <taxon>Bacteria</taxon>
        <taxon>Bacillati</taxon>
        <taxon>Cyanobacteriota</taxon>
        <taxon>Cyanophyceae</taxon>
        <taxon>Oculatellales</taxon>
        <taxon>Oculatellaceae</taxon>
        <taxon>Drouetiella</taxon>
    </lineage>
</organism>
<name>A0A951UR70_9CYAN</name>
<protein>
    <submittedName>
        <fullName evidence="2">Helix-turn-helix domain-containing protein</fullName>
    </submittedName>
</protein>
<gene>
    <name evidence="2" type="ORF">KME15_21230</name>
</gene>
<dbReference type="InterPro" id="IPR010982">
    <property type="entry name" value="Lambda_DNA-bd_dom_sf"/>
</dbReference>
<dbReference type="SUPFAM" id="SSF47413">
    <property type="entry name" value="lambda repressor-like DNA-binding domains"/>
    <property type="match status" value="1"/>
</dbReference>
<feature type="domain" description="HTH cro/C1-type" evidence="1">
    <location>
        <begin position="29"/>
        <end position="73"/>
    </location>
</feature>
<reference evidence="2" key="2">
    <citation type="journal article" date="2022" name="Microbiol. Resour. Announc.">
        <title>Metagenome Sequencing to Explore Phylogenomics of Terrestrial Cyanobacteria.</title>
        <authorList>
            <person name="Ward R.D."/>
            <person name="Stajich J.E."/>
            <person name="Johansen J.R."/>
            <person name="Huntemann M."/>
            <person name="Clum A."/>
            <person name="Foster B."/>
            <person name="Foster B."/>
            <person name="Roux S."/>
            <person name="Palaniappan K."/>
            <person name="Varghese N."/>
            <person name="Mukherjee S."/>
            <person name="Reddy T.B.K."/>
            <person name="Daum C."/>
            <person name="Copeland A."/>
            <person name="Chen I.A."/>
            <person name="Ivanova N.N."/>
            <person name="Kyrpides N.C."/>
            <person name="Shapiro N."/>
            <person name="Eloe-Fadrosh E.A."/>
            <person name="Pietrasiak N."/>
        </authorList>
    </citation>
    <scope>NUCLEOTIDE SEQUENCE</scope>
    <source>
        <strain evidence="2">UHER 2000/2452</strain>
    </source>
</reference>
<dbReference type="PROSITE" id="PS50943">
    <property type="entry name" value="HTH_CROC1"/>
    <property type="match status" value="1"/>
</dbReference>
<dbReference type="CDD" id="cd00093">
    <property type="entry name" value="HTH_XRE"/>
    <property type="match status" value="1"/>
</dbReference>
<accession>A0A951UR70</accession>
<dbReference type="GO" id="GO:0003677">
    <property type="term" value="F:DNA binding"/>
    <property type="evidence" value="ECO:0007669"/>
    <property type="project" value="InterPro"/>
</dbReference>
<dbReference type="Gene3D" id="1.10.260.40">
    <property type="entry name" value="lambda repressor-like DNA-binding domains"/>
    <property type="match status" value="1"/>
</dbReference>
<dbReference type="EMBL" id="JAHHHD010000032">
    <property type="protein sequence ID" value="MBW4661208.1"/>
    <property type="molecule type" value="Genomic_DNA"/>
</dbReference>
<evidence type="ECO:0000259" key="1">
    <source>
        <dbReference type="PROSITE" id="PS50943"/>
    </source>
</evidence>
<dbReference type="Proteomes" id="UP000757435">
    <property type="component" value="Unassembled WGS sequence"/>
</dbReference>
<comment type="caution">
    <text evidence="2">The sequence shown here is derived from an EMBL/GenBank/DDBJ whole genome shotgun (WGS) entry which is preliminary data.</text>
</comment>
<sequence length="240" mass="27594">MTILVASGNDELAKEKLAQLIKELRGHTTQREFAKLLGTSYTSVQDWEKQIRLPKEDNLKRIAQLKGWTQEELLRHLFFLDDQAEVISTNPMEVLIPQIQTLSLPQMQQLSDYLTAQLTQAKVTQAQLPQDQSTQKSDKSRLLSEMQKHNLHLLLRASLKNQSPTEAMAKVRVKPDVFTNIFLRNYTKQVVSYNDLQKLSSLCCRVIQWRAVQPPEIDCRETYLGETELLFQVLAESLDG</sequence>
<dbReference type="InterPro" id="IPR001387">
    <property type="entry name" value="Cro/C1-type_HTH"/>
</dbReference>